<proteinExistence type="predicted"/>
<dbReference type="HOGENOM" id="CLU_137390_0_1_5"/>
<organism evidence="1 2">
    <name type="scientific">Methyloceanibacter caenitepidi</name>
    <dbReference type="NCBI Taxonomy" id="1384459"/>
    <lineage>
        <taxon>Bacteria</taxon>
        <taxon>Pseudomonadati</taxon>
        <taxon>Pseudomonadota</taxon>
        <taxon>Alphaproteobacteria</taxon>
        <taxon>Hyphomicrobiales</taxon>
        <taxon>Hyphomicrobiaceae</taxon>
        <taxon>Methyloceanibacter</taxon>
    </lineage>
</organism>
<dbReference type="RefSeq" id="WP_045368665.1">
    <property type="nucleotide sequence ID" value="NZ_AP014648.1"/>
</dbReference>
<evidence type="ECO:0008006" key="3">
    <source>
        <dbReference type="Google" id="ProtNLM"/>
    </source>
</evidence>
<dbReference type="OrthoDB" id="9811577at2"/>
<dbReference type="Gene3D" id="3.40.50.10600">
    <property type="entry name" value="SpoIIaa-like domains"/>
    <property type="match status" value="1"/>
</dbReference>
<keyword evidence="2" id="KW-1185">Reference proteome</keyword>
<dbReference type="KEGG" id="mcg:GL4_3062"/>
<dbReference type="Proteomes" id="UP000031643">
    <property type="component" value="Chromosome"/>
</dbReference>
<reference evidence="1 2" key="1">
    <citation type="submission" date="2014-09" db="EMBL/GenBank/DDBJ databases">
        <title>Genome sequencing of Methyloceanibacter caenitepidi Gela4.</title>
        <authorList>
            <person name="Takeuchi M."/>
            <person name="Susumu S."/>
            <person name="Kamagata Y."/>
            <person name="Oshima K."/>
            <person name="Hattori M."/>
            <person name="Iwasaki W."/>
        </authorList>
    </citation>
    <scope>NUCLEOTIDE SEQUENCE [LARGE SCALE GENOMIC DNA]</scope>
    <source>
        <strain evidence="1 2">Gela4</strain>
    </source>
</reference>
<accession>A0A0A8K902</accession>
<name>A0A0A8K902_9HYPH</name>
<dbReference type="SUPFAM" id="SSF52091">
    <property type="entry name" value="SpoIIaa-like"/>
    <property type="match status" value="1"/>
</dbReference>
<sequence length="125" mass="14347">MLSYVEHDNAQAVEIHIGGKVSTEEFDRVADKLEAFIARHGQVRVLEQISDFEGMDAAALWHDVKFSLRHLKDFNRIAIVCDPHIRNLWSSFVAPFITCEVEHFEPDQIAEARDWLMWPEGAADV</sequence>
<dbReference type="InterPro" id="IPR036513">
    <property type="entry name" value="STAS_dom_sf"/>
</dbReference>
<protein>
    <recommendedName>
        <fullName evidence="3">STAS/SEC14 domain-containing protein</fullName>
    </recommendedName>
</protein>
<dbReference type="EMBL" id="AP014648">
    <property type="protein sequence ID" value="BAQ18494.1"/>
    <property type="molecule type" value="Genomic_DNA"/>
</dbReference>
<dbReference type="Pfam" id="PF11964">
    <property type="entry name" value="SpoIIAA-like"/>
    <property type="match status" value="1"/>
</dbReference>
<dbReference type="AlphaFoldDB" id="A0A0A8K902"/>
<gene>
    <name evidence="1" type="ORF">GL4_3062</name>
</gene>
<dbReference type="InterPro" id="IPR021866">
    <property type="entry name" value="SpoIIAA-like"/>
</dbReference>
<evidence type="ECO:0000313" key="1">
    <source>
        <dbReference type="EMBL" id="BAQ18494.1"/>
    </source>
</evidence>
<evidence type="ECO:0000313" key="2">
    <source>
        <dbReference type="Proteomes" id="UP000031643"/>
    </source>
</evidence>
<dbReference type="STRING" id="1384459.GL4_3062"/>
<dbReference type="InterPro" id="IPR038396">
    <property type="entry name" value="SpoIIAA-like_sf"/>
</dbReference>